<dbReference type="InterPro" id="IPR052228">
    <property type="entry name" value="Sec_Metab_Biosynth_Oxidored"/>
</dbReference>
<organism evidence="2 3">
    <name type="scientific">Cercophora scortea</name>
    <dbReference type="NCBI Taxonomy" id="314031"/>
    <lineage>
        <taxon>Eukaryota</taxon>
        <taxon>Fungi</taxon>
        <taxon>Dikarya</taxon>
        <taxon>Ascomycota</taxon>
        <taxon>Pezizomycotina</taxon>
        <taxon>Sordariomycetes</taxon>
        <taxon>Sordariomycetidae</taxon>
        <taxon>Sordariales</taxon>
        <taxon>Lasiosphaeriaceae</taxon>
        <taxon>Cercophora</taxon>
    </lineage>
</organism>
<proteinExistence type="predicted"/>
<reference evidence="2" key="1">
    <citation type="journal article" date="2023" name="Mol. Phylogenet. Evol.">
        <title>Genome-scale phylogeny and comparative genomics of the fungal order Sordariales.</title>
        <authorList>
            <person name="Hensen N."/>
            <person name="Bonometti L."/>
            <person name="Westerberg I."/>
            <person name="Brannstrom I.O."/>
            <person name="Guillou S."/>
            <person name="Cros-Aarteil S."/>
            <person name="Calhoun S."/>
            <person name="Haridas S."/>
            <person name="Kuo A."/>
            <person name="Mondo S."/>
            <person name="Pangilinan J."/>
            <person name="Riley R."/>
            <person name="LaButti K."/>
            <person name="Andreopoulos B."/>
            <person name="Lipzen A."/>
            <person name="Chen C."/>
            <person name="Yan M."/>
            <person name="Daum C."/>
            <person name="Ng V."/>
            <person name="Clum A."/>
            <person name="Steindorff A."/>
            <person name="Ohm R.A."/>
            <person name="Martin F."/>
            <person name="Silar P."/>
            <person name="Natvig D.O."/>
            <person name="Lalanne C."/>
            <person name="Gautier V."/>
            <person name="Ament-Velasquez S.L."/>
            <person name="Kruys A."/>
            <person name="Hutchinson M.I."/>
            <person name="Powell A.J."/>
            <person name="Barry K."/>
            <person name="Miller A.N."/>
            <person name="Grigoriev I.V."/>
            <person name="Debuchy R."/>
            <person name="Gladieux P."/>
            <person name="Hiltunen Thoren M."/>
            <person name="Johannesson H."/>
        </authorList>
    </citation>
    <scope>NUCLEOTIDE SEQUENCE</scope>
    <source>
        <strain evidence="2">SMH4131-1</strain>
    </source>
</reference>
<evidence type="ECO:0000313" key="3">
    <source>
        <dbReference type="Proteomes" id="UP001286456"/>
    </source>
</evidence>
<evidence type="ECO:0000313" key="2">
    <source>
        <dbReference type="EMBL" id="KAK3331764.1"/>
    </source>
</evidence>
<protein>
    <submittedName>
        <fullName evidence="2">Uncharacterized protein</fullName>
    </submittedName>
</protein>
<sequence length="343" mass="36567">MVALEQIRASNAKIATALRPGLVAVFAGATSGLGETTLKQFAKNAVRPRIYFIGRSIESGKRVRDELVKLNPAGEYNFVSVDVSLLRAVDDVCRKIKAKETAINLLFLSTGTMLGSKETEEGLNYPVAVTLYARLRFLVNLLPLLQNATDLRRVVTVLAGTKEGPVDTSDFQCRHMSLMDLAKARGHFSSILTFALETAAQKAPNVGFVHAYPGFVKTKFGYDVKGVGASILRGIYDVVYPVVGPLFATPIGEAGERLLFLATSARFSEAGGRTGVPLAEDVAVAKGTDGKSGSGVYSVDNGGEPGSAKVEQLLGELRTQGIPQEVWAEVEGEFVRITGTAAV</sequence>
<dbReference type="GO" id="GO:0016491">
    <property type="term" value="F:oxidoreductase activity"/>
    <property type="evidence" value="ECO:0007669"/>
    <property type="project" value="UniProtKB-KW"/>
</dbReference>
<dbReference type="AlphaFoldDB" id="A0AAE0IV10"/>
<dbReference type="PANTHER" id="PTHR47534:SF3">
    <property type="entry name" value="ALCOHOL DEHYDROGENASE-LIKE C-TERMINAL DOMAIN-CONTAINING PROTEIN"/>
    <property type="match status" value="1"/>
</dbReference>
<keyword evidence="3" id="KW-1185">Reference proteome</keyword>
<name>A0AAE0IV10_9PEZI</name>
<keyword evidence="1" id="KW-0560">Oxidoreductase</keyword>
<reference evidence="2" key="2">
    <citation type="submission" date="2023-06" db="EMBL/GenBank/DDBJ databases">
        <authorList>
            <consortium name="Lawrence Berkeley National Laboratory"/>
            <person name="Haridas S."/>
            <person name="Hensen N."/>
            <person name="Bonometti L."/>
            <person name="Westerberg I."/>
            <person name="Brannstrom I.O."/>
            <person name="Guillou S."/>
            <person name="Cros-Aarteil S."/>
            <person name="Calhoun S."/>
            <person name="Kuo A."/>
            <person name="Mondo S."/>
            <person name="Pangilinan J."/>
            <person name="Riley R."/>
            <person name="Labutti K."/>
            <person name="Andreopoulos B."/>
            <person name="Lipzen A."/>
            <person name="Chen C."/>
            <person name="Yanf M."/>
            <person name="Daum C."/>
            <person name="Ng V."/>
            <person name="Clum A."/>
            <person name="Steindorff A."/>
            <person name="Ohm R."/>
            <person name="Martin F."/>
            <person name="Silar P."/>
            <person name="Natvig D."/>
            <person name="Lalanne C."/>
            <person name="Gautier V."/>
            <person name="Ament-Velasquez S.L."/>
            <person name="Kruys A."/>
            <person name="Hutchinson M.I."/>
            <person name="Powell A.J."/>
            <person name="Barry K."/>
            <person name="Miller A.N."/>
            <person name="Grigoriev I.V."/>
            <person name="Debuchy R."/>
            <person name="Gladieux P."/>
            <person name="Thoren M.H."/>
            <person name="Johannesson H."/>
        </authorList>
    </citation>
    <scope>NUCLEOTIDE SEQUENCE</scope>
    <source>
        <strain evidence="2">SMH4131-1</strain>
    </source>
</reference>
<dbReference type="InterPro" id="IPR002347">
    <property type="entry name" value="SDR_fam"/>
</dbReference>
<accession>A0AAE0IV10</accession>
<dbReference type="InterPro" id="IPR036291">
    <property type="entry name" value="NAD(P)-bd_dom_sf"/>
</dbReference>
<dbReference type="Proteomes" id="UP001286456">
    <property type="component" value="Unassembled WGS sequence"/>
</dbReference>
<dbReference type="EMBL" id="JAUEPO010000002">
    <property type="protein sequence ID" value="KAK3331764.1"/>
    <property type="molecule type" value="Genomic_DNA"/>
</dbReference>
<dbReference type="Gene3D" id="3.40.50.720">
    <property type="entry name" value="NAD(P)-binding Rossmann-like Domain"/>
    <property type="match status" value="1"/>
</dbReference>
<comment type="caution">
    <text evidence="2">The sequence shown here is derived from an EMBL/GenBank/DDBJ whole genome shotgun (WGS) entry which is preliminary data.</text>
</comment>
<evidence type="ECO:0000256" key="1">
    <source>
        <dbReference type="ARBA" id="ARBA00023002"/>
    </source>
</evidence>
<dbReference type="SUPFAM" id="SSF51735">
    <property type="entry name" value="NAD(P)-binding Rossmann-fold domains"/>
    <property type="match status" value="1"/>
</dbReference>
<dbReference type="PANTHER" id="PTHR47534">
    <property type="entry name" value="YALI0E05731P"/>
    <property type="match status" value="1"/>
</dbReference>
<dbReference type="Pfam" id="PF00106">
    <property type="entry name" value="adh_short"/>
    <property type="match status" value="1"/>
</dbReference>
<gene>
    <name evidence="2" type="ORF">B0T19DRAFT_438646</name>
</gene>